<evidence type="ECO:0000313" key="5">
    <source>
        <dbReference type="EMBL" id="VDG27660.1"/>
    </source>
</evidence>
<feature type="domain" description="DNA methylase N-4/N-6" evidence="4">
    <location>
        <begin position="25"/>
        <end position="88"/>
    </location>
</feature>
<accession>A0A660DX75</accession>
<evidence type="ECO:0000256" key="1">
    <source>
        <dbReference type="ARBA" id="ARBA00022603"/>
    </source>
</evidence>
<dbReference type="InterPro" id="IPR001091">
    <property type="entry name" value="RM_Methyltransferase"/>
</dbReference>
<dbReference type="EMBL" id="UYIG01000035">
    <property type="protein sequence ID" value="VDG27660.1"/>
    <property type="molecule type" value="Genomic_DNA"/>
</dbReference>
<dbReference type="AlphaFoldDB" id="A0A660DX75"/>
<dbReference type="InterPro" id="IPR002941">
    <property type="entry name" value="DNA_methylase_N4/N6"/>
</dbReference>
<name>A0A660DX75_9LACO</name>
<dbReference type="GO" id="GO:0032259">
    <property type="term" value="P:methylation"/>
    <property type="evidence" value="ECO:0007669"/>
    <property type="project" value="UniProtKB-KW"/>
</dbReference>
<keyword evidence="2" id="KW-0808">Transferase</keyword>
<organism evidence="5 6">
    <name type="scientific">Lactiplantibacillus mudanjiangensis</name>
    <dbReference type="NCBI Taxonomy" id="1296538"/>
    <lineage>
        <taxon>Bacteria</taxon>
        <taxon>Bacillati</taxon>
        <taxon>Bacillota</taxon>
        <taxon>Bacilli</taxon>
        <taxon>Lactobacillales</taxon>
        <taxon>Lactobacillaceae</taxon>
        <taxon>Lactiplantibacillus</taxon>
    </lineage>
</organism>
<keyword evidence="6" id="KW-1185">Reference proteome</keyword>
<dbReference type="Gene3D" id="3.40.50.150">
    <property type="entry name" value="Vaccinia Virus protein VP39"/>
    <property type="match status" value="1"/>
</dbReference>
<dbReference type="GO" id="GO:0008170">
    <property type="term" value="F:N-methyltransferase activity"/>
    <property type="evidence" value="ECO:0007669"/>
    <property type="project" value="InterPro"/>
</dbReference>
<evidence type="ECO:0000256" key="2">
    <source>
        <dbReference type="ARBA" id="ARBA00022679"/>
    </source>
</evidence>
<evidence type="ECO:0000256" key="3">
    <source>
        <dbReference type="ARBA" id="ARBA00022747"/>
    </source>
</evidence>
<reference evidence="5 6" key="1">
    <citation type="submission" date="2018-11" db="EMBL/GenBank/DDBJ databases">
        <authorList>
            <person name="Wuyts S."/>
        </authorList>
    </citation>
    <scope>NUCLEOTIDE SEQUENCE [LARGE SCALE GENOMIC DNA]</scope>
    <source>
        <strain evidence="5">Lactobacillus mudanjiangensis AMBF249</strain>
    </source>
</reference>
<dbReference type="GO" id="GO:0003677">
    <property type="term" value="F:DNA binding"/>
    <property type="evidence" value="ECO:0007669"/>
    <property type="project" value="InterPro"/>
</dbReference>
<gene>
    <name evidence="5" type="ORF">MUDAN_MDHGFNIF_02501</name>
</gene>
<proteinExistence type="predicted"/>
<dbReference type="OrthoDB" id="9800801at2"/>
<dbReference type="GO" id="GO:0009307">
    <property type="term" value="P:DNA restriction-modification system"/>
    <property type="evidence" value="ECO:0007669"/>
    <property type="project" value="UniProtKB-KW"/>
</dbReference>
<keyword evidence="1 5" id="KW-0489">Methyltransferase</keyword>
<dbReference type="InterPro" id="IPR029063">
    <property type="entry name" value="SAM-dependent_MTases_sf"/>
</dbReference>
<evidence type="ECO:0000259" key="4">
    <source>
        <dbReference type="Pfam" id="PF01555"/>
    </source>
</evidence>
<dbReference type="Proteomes" id="UP000289996">
    <property type="component" value="Unassembled WGS sequence"/>
</dbReference>
<dbReference type="Pfam" id="PF01555">
    <property type="entry name" value="N6_N4_Mtase"/>
    <property type="match status" value="1"/>
</dbReference>
<sequence>MTTLAILQKENMKYPISILQFSNVVQGNVYSTQKPVELLEYPVETYTHSGKIVLDSCMGSSSTGIASIYLGCHFIGMELRLDYFKIVAERLNGSVTA</sequence>
<evidence type="ECO:0000313" key="6">
    <source>
        <dbReference type="Proteomes" id="UP000289996"/>
    </source>
</evidence>
<dbReference type="PRINTS" id="PR00508">
    <property type="entry name" value="S21N4MTFRASE"/>
</dbReference>
<dbReference type="SUPFAM" id="SSF53335">
    <property type="entry name" value="S-adenosyl-L-methionine-dependent methyltransferases"/>
    <property type="match status" value="1"/>
</dbReference>
<keyword evidence="3" id="KW-0680">Restriction system</keyword>
<protein>
    <submittedName>
        <fullName evidence="5">DNA modification methylase (Plasmid) [Lactobacillus salivarius]</fullName>
    </submittedName>
</protein>